<accession>A0A1W1ZX52</accession>
<dbReference type="GO" id="GO:0003677">
    <property type="term" value="F:DNA binding"/>
    <property type="evidence" value="ECO:0007669"/>
    <property type="project" value="InterPro"/>
</dbReference>
<gene>
    <name evidence="2" type="ORF">SAMN05661093_00389</name>
</gene>
<evidence type="ECO:0000259" key="1">
    <source>
        <dbReference type="Pfam" id="PF11774"/>
    </source>
</evidence>
<protein>
    <submittedName>
        <fullName evidence="2">Lsr2 protein</fullName>
    </submittedName>
</protein>
<proteinExistence type="predicted"/>
<organism evidence="2 3">
    <name type="scientific">Kibdelosporangium aridum</name>
    <dbReference type="NCBI Taxonomy" id="2030"/>
    <lineage>
        <taxon>Bacteria</taxon>
        <taxon>Bacillati</taxon>
        <taxon>Actinomycetota</taxon>
        <taxon>Actinomycetes</taxon>
        <taxon>Pseudonocardiales</taxon>
        <taxon>Pseudonocardiaceae</taxon>
        <taxon>Kibdelosporangium</taxon>
    </lineage>
</organism>
<dbReference type="InterPro" id="IPR042261">
    <property type="entry name" value="Lsr2-like_dimerization"/>
</dbReference>
<dbReference type="AlphaFoldDB" id="A0A1W1ZX52"/>
<name>A0A1W1ZX52_KIBAR</name>
<feature type="domain" description="Lsr2 dimerization" evidence="1">
    <location>
        <begin position="1"/>
        <end position="60"/>
    </location>
</feature>
<dbReference type="InterPro" id="IPR024412">
    <property type="entry name" value="Lsr2_dim_dom"/>
</dbReference>
<evidence type="ECO:0000313" key="3">
    <source>
        <dbReference type="Proteomes" id="UP000192674"/>
    </source>
</evidence>
<dbReference type="Gene3D" id="3.30.60.230">
    <property type="entry name" value="Lsr2, dimerization domain"/>
    <property type="match status" value="1"/>
</dbReference>
<dbReference type="OrthoDB" id="4113332at2"/>
<dbReference type="RefSeq" id="WP_033390498.1">
    <property type="nucleotide sequence ID" value="NZ_FWXV01000001.1"/>
</dbReference>
<dbReference type="EMBL" id="FWXV01000001">
    <property type="protein sequence ID" value="SMC52984.1"/>
    <property type="molecule type" value="Genomic_DNA"/>
</dbReference>
<evidence type="ECO:0000313" key="2">
    <source>
        <dbReference type="EMBL" id="SMC52984.1"/>
    </source>
</evidence>
<dbReference type="Proteomes" id="UP000192674">
    <property type="component" value="Unassembled WGS sequence"/>
</dbReference>
<keyword evidence="3" id="KW-1185">Reference proteome</keyword>
<sequence length="87" mass="9727">MAIRVRFLLIDDMDGTAAPDVHRVTFALDGATYEIDLTAANAARLRTRLAAFVHAARQTGRSPLPVPTLADLRRWPTEPVWHYEKTA</sequence>
<dbReference type="Pfam" id="PF11774">
    <property type="entry name" value="Lsr2"/>
    <property type="match status" value="1"/>
</dbReference>
<reference evidence="2 3" key="1">
    <citation type="submission" date="2017-04" db="EMBL/GenBank/DDBJ databases">
        <authorList>
            <person name="Afonso C.L."/>
            <person name="Miller P.J."/>
            <person name="Scott M.A."/>
            <person name="Spackman E."/>
            <person name="Goraichik I."/>
            <person name="Dimitrov K.M."/>
            <person name="Suarez D.L."/>
            <person name="Swayne D.E."/>
        </authorList>
    </citation>
    <scope>NUCLEOTIDE SEQUENCE [LARGE SCALE GENOMIC DNA]</scope>
    <source>
        <strain evidence="2 3">DSM 43828</strain>
    </source>
</reference>